<gene>
    <name evidence="1" type="ORF">KQ486_03610</name>
</gene>
<dbReference type="Proteomes" id="UP000812672">
    <property type="component" value="Unassembled WGS sequence"/>
</dbReference>
<dbReference type="InterPro" id="IPR024992">
    <property type="entry name" value="DUF3891"/>
</dbReference>
<organism evidence="1 2">
    <name type="scientific">Allobacillus halotolerans</name>
    <dbReference type="NCBI Taxonomy" id="570278"/>
    <lineage>
        <taxon>Bacteria</taxon>
        <taxon>Bacillati</taxon>
        <taxon>Bacillota</taxon>
        <taxon>Bacilli</taxon>
        <taxon>Bacillales</taxon>
        <taxon>Bacillaceae</taxon>
        <taxon>Allobacillus</taxon>
    </lineage>
</organism>
<accession>A0ABS6GN72</accession>
<evidence type="ECO:0000313" key="2">
    <source>
        <dbReference type="Proteomes" id="UP000812672"/>
    </source>
</evidence>
<protein>
    <submittedName>
        <fullName evidence="1">DUF3891 family protein</fullName>
    </submittedName>
</protein>
<dbReference type="EMBL" id="JAHLZF010000003">
    <property type="protein sequence ID" value="MBU6080094.1"/>
    <property type="molecule type" value="Genomic_DNA"/>
</dbReference>
<keyword evidence="2" id="KW-1185">Reference proteome</keyword>
<name>A0ABS6GN72_9BACI</name>
<proteinExistence type="predicted"/>
<dbReference type="Pfam" id="PF13030">
    <property type="entry name" value="DUF3891"/>
    <property type="match status" value="1"/>
</dbReference>
<reference evidence="1 2" key="1">
    <citation type="journal article" date="2011" name="Int. J. Syst. Evol. Microbiol.">
        <title>Allobacillus halotolerans gen. nov., sp. nov. isolated from shrimp paste.</title>
        <authorList>
            <person name="Sheu S.Y."/>
            <person name="Arun A.B."/>
            <person name="Jiang S.R."/>
            <person name="Young C.C."/>
            <person name="Chen W.M."/>
        </authorList>
    </citation>
    <scope>NUCLEOTIDE SEQUENCE [LARGE SCALE GENOMIC DNA]</scope>
    <source>
        <strain evidence="1 2">LMG 24826</strain>
    </source>
</reference>
<evidence type="ECO:0000313" key="1">
    <source>
        <dbReference type="EMBL" id="MBU6080094.1"/>
    </source>
</evidence>
<dbReference type="RefSeq" id="WP_216686822.1">
    <property type="nucleotide sequence ID" value="NZ_CAUPKR010000002.1"/>
</dbReference>
<comment type="caution">
    <text evidence="1">The sequence shown here is derived from an EMBL/GenBank/DDBJ whole genome shotgun (WGS) entry which is preliminary data.</text>
</comment>
<sequence length="254" mass="30282">MIVTKTDQFFRLFTQHDHAKASGEIAKHWPSELFLSEHLREEVEFAIEQHDRAWIPLDDQPTWNKDKQEPHSFMNYPKEVKVEHYQKGVEEVRNESKYAGLLCSHHYLSFFDHSSNDPTIQRYISQEIKKNERIKEELGEQFNEQAFDFHFRLLQFCDDLSLYFCLNEPGIDKENETEMFKRGFRQQFEGIKEKMVAYWEQPDFILLKSGPFAETFSLEIPYKKISKAEIDQHGLKQAYEAAKTKMREAKIESE</sequence>